<evidence type="ECO:0000256" key="1">
    <source>
        <dbReference type="ARBA" id="ARBA00022737"/>
    </source>
</evidence>
<sequence>MEGRELSAQFQSSLNILAGTHAHTHKHSLDVDGMHNNYVVFKFADDALCPLTCFENSKENCSFFVIDCWPFLVICAESCKPSALFKLFCASGAMRSLWPACLRSKCEIYVKQVHIHVLKMGFVCDSVISNGLLLVYAKGFKMFDEIPERDVTLKPENYTMVCVLSACSHLRIVKIEKWVMLLLKLIDEVESKNGKVDDSVNTVIVYMYGKLGRVDKSKEWFDQIGHDGKRSIIVWNAMINAYVQNGFSMEAIKLFHLMVEDCSCRPNHVTVVSELYACAQIGDLDLGRRVHEYIVYKGREGVLGLHTFLPTALIDMYSKCGRLDRAS</sequence>
<proteinExistence type="predicted"/>
<dbReference type="EMBL" id="JBAMMX010000024">
    <property type="protein sequence ID" value="KAK6916376.1"/>
    <property type="molecule type" value="Genomic_DNA"/>
</dbReference>
<dbReference type="GO" id="GO:0009451">
    <property type="term" value="P:RNA modification"/>
    <property type="evidence" value="ECO:0007669"/>
    <property type="project" value="InterPro"/>
</dbReference>
<dbReference type="NCBIfam" id="TIGR00756">
    <property type="entry name" value="PPR"/>
    <property type="match status" value="1"/>
</dbReference>
<evidence type="ECO:0000256" key="2">
    <source>
        <dbReference type="PROSITE-ProRule" id="PRU00708"/>
    </source>
</evidence>
<dbReference type="Gene3D" id="1.25.40.10">
    <property type="entry name" value="Tetratricopeptide repeat domain"/>
    <property type="match status" value="1"/>
</dbReference>
<dbReference type="InterPro" id="IPR011990">
    <property type="entry name" value="TPR-like_helical_dom_sf"/>
</dbReference>
<evidence type="ECO:0000313" key="3">
    <source>
        <dbReference type="EMBL" id="KAK6916376.1"/>
    </source>
</evidence>
<keyword evidence="4" id="KW-1185">Reference proteome</keyword>
<dbReference type="GO" id="GO:0003723">
    <property type="term" value="F:RNA binding"/>
    <property type="evidence" value="ECO:0007669"/>
    <property type="project" value="InterPro"/>
</dbReference>
<protein>
    <submittedName>
        <fullName evidence="3">Pentatricopeptide repeat</fullName>
    </submittedName>
</protein>
<accession>A0AAN8URX0</accession>
<evidence type="ECO:0000313" key="4">
    <source>
        <dbReference type="Proteomes" id="UP001370490"/>
    </source>
</evidence>
<keyword evidence="1" id="KW-0677">Repeat</keyword>
<dbReference type="InterPro" id="IPR046960">
    <property type="entry name" value="PPR_At4g14850-like_plant"/>
</dbReference>
<gene>
    <name evidence="3" type="ORF">RJ641_019237</name>
</gene>
<dbReference type="Pfam" id="PF01535">
    <property type="entry name" value="PPR"/>
    <property type="match status" value="3"/>
</dbReference>
<dbReference type="PANTHER" id="PTHR47926">
    <property type="entry name" value="PENTATRICOPEPTIDE REPEAT-CONTAINING PROTEIN"/>
    <property type="match status" value="1"/>
</dbReference>
<dbReference type="Proteomes" id="UP001370490">
    <property type="component" value="Unassembled WGS sequence"/>
</dbReference>
<feature type="repeat" description="PPR" evidence="2">
    <location>
        <begin position="231"/>
        <end position="261"/>
    </location>
</feature>
<organism evidence="3 4">
    <name type="scientific">Dillenia turbinata</name>
    <dbReference type="NCBI Taxonomy" id="194707"/>
    <lineage>
        <taxon>Eukaryota</taxon>
        <taxon>Viridiplantae</taxon>
        <taxon>Streptophyta</taxon>
        <taxon>Embryophyta</taxon>
        <taxon>Tracheophyta</taxon>
        <taxon>Spermatophyta</taxon>
        <taxon>Magnoliopsida</taxon>
        <taxon>eudicotyledons</taxon>
        <taxon>Gunneridae</taxon>
        <taxon>Pentapetalae</taxon>
        <taxon>Dilleniales</taxon>
        <taxon>Dilleniaceae</taxon>
        <taxon>Dillenia</taxon>
    </lineage>
</organism>
<comment type="caution">
    <text evidence="3">The sequence shown here is derived from an EMBL/GenBank/DDBJ whole genome shotgun (WGS) entry which is preliminary data.</text>
</comment>
<reference evidence="3 4" key="1">
    <citation type="submission" date="2023-12" db="EMBL/GenBank/DDBJ databases">
        <title>A high-quality genome assembly for Dillenia turbinata (Dilleniales).</title>
        <authorList>
            <person name="Chanderbali A."/>
        </authorList>
    </citation>
    <scope>NUCLEOTIDE SEQUENCE [LARGE SCALE GENOMIC DNA]</scope>
    <source>
        <strain evidence="3">LSX21</strain>
        <tissue evidence="3">Leaf</tissue>
    </source>
</reference>
<dbReference type="InterPro" id="IPR002885">
    <property type="entry name" value="PPR_rpt"/>
</dbReference>
<dbReference type="PROSITE" id="PS51375">
    <property type="entry name" value="PPR"/>
    <property type="match status" value="1"/>
</dbReference>
<name>A0AAN8URX0_9MAGN</name>
<dbReference type="AlphaFoldDB" id="A0AAN8URX0"/>